<dbReference type="RefSeq" id="WP_013229031.1">
    <property type="nucleotide sequence ID" value="NC_014318.1"/>
</dbReference>
<dbReference type="KEGG" id="amd:AMED_7270"/>
<protein>
    <submittedName>
        <fullName evidence="2">Enoyl-CoA hydratase</fullName>
    </submittedName>
</protein>
<dbReference type="CDD" id="cd06558">
    <property type="entry name" value="crotonase-like"/>
    <property type="match status" value="1"/>
</dbReference>
<dbReference type="OrthoDB" id="2988772at2"/>
<dbReference type="HOGENOM" id="CLU_009834_7_0_11"/>
<evidence type="ECO:0000256" key="1">
    <source>
        <dbReference type="SAM" id="MobiDB-lite"/>
    </source>
</evidence>
<evidence type="ECO:0000313" key="3">
    <source>
        <dbReference type="Proteomes" id="UP000000328"/>
    </source>
</evidence>
<dbReference type="eggNOG" id="COG1024">
    <property type="taxonomic scope" value="Bacteria"/>
</dbReference>
<dbReference type="GO" id="GO:0003824">
    <property type="term" value="F:catalytic activity"/>
    <property type="evidence" value="ECO:0007669"/>
    <property type="project" value="UniProtKB-ARBA"/>
</dbReference>
<gene>
    <name evidence="2" type="primary">paaG</name>
    <name evidence="2" type="ordered locus">AMED_7270</name>
</gene>
<feature type="region of interest" description="Disordered" evidence="1">
    <location>
        <begin position="235"/>
        <end position="274"/>
    </location>
</feature>
<dbReference type="GeneID" id="92874910"/>
<dbReference type="AlphaFoldDB" id="A0A0H3DE58"/>
<evidence type="ECO:0000313" key="2">
    <source>
        <dbReference type="EMBL" id="ADJ48986.1"/>
    </source>
</evidence>
<dbReference type="Proteomes" id="UP000000328">
    <property type="component" value="Chromosome"/>
</dbReference>
<dbReference type="PANTHER" id="PTHR11941">
    <property type="entry name" value="ENOYL-COA HYDRATASE-RELATED"/>
    <property type="match status" value="1"/>
</dbReference>
<dbReference type="PATRIC" id="fig|749927.5.peg.7558"/>
<sequence>MFTTIQLHVDGPVAEVVLDRSPVNAVSLTMYEELTTAFRDLSERTDVHAVILRSANPKMFCAGADIRETVEAISPAESVFELRQRWARTCYDAILDCAVPTIAVVNGHALGAGAVLAACCDIRFAAADLSIGLPEINAGRCGGARHLARLVPQGRLRLMYFTGEPLDAEEALRVDLVQYVGKDGDELAEARALAAKIARKSPLGLRLAKRALNESEAMGVREGYAHEQKYTIRLAQSPDAKEAAAATLEKREPRWSWPGDGAAAVTTEAAPAAR</sequence>
<dbReference type="InterPro" id="IPR029045">
    <property type="entry name" value="ClpP/crotonase-like_dom_sf"/>
</dbReference>
<dbReference type="SUPFAM" id="SSF52096">
    <property type="entry name" value="ClpP/crotonase"/>
    <property type="match status" value="1"/>
</dbReference>
<reference evidence="2 3" key="1">
    <citation type="journal article" date="2010" name="Cell Res.">
        <title>Complete genome sequence of the rifamycin SV-producing Amycolatopsis mediterranei U32 revealed its genetic characteristics in phylogeny and metabolism.</title>
        <authorList>
            <person name="Zhao W."/>
            <person name="Zhong Y."/>
            <person name="Yuan H."/>
            <person name="Wang J."/>
            <person name="Zheng H."/>
            <person name="Wang Y."/>
            <person name="Cen X."/>
            <person name="Xu F."/>
            <person name="Bai J."/>
            <person name="Han X."/>
            <person name="Lu G."/>
            <person name="Zhu Y."/>
            <person name="Shao Z."/>
            <person name="Yan H."/>
            <person name="Li C."/>
            <person name="Peng N."/>
            <person name="Zhang Z."/>
            <person name="Zhang Y."/>
            <person name="Lin W."/>
            <person name="Fan Y."/>
            <person name="Qin Z."/>
            <person name="Hu Y."/>
            <person name="Zhu B."/>
            <person name="Wang S."/>
            <person name="Ding X."/>
            <person name="Zhao G.P."/>
        </authorList>
    </citation>
    <scope>NUCLEOTIDE SEQUENCE [LARGE SCALE GENOMIC DNA]</scope>
    <source>
        <strain evidence="3">U-32</strain>
    </source>
</reference>
<dbReference type="PANTHER" id="PTHR11941:SF54">
    <property type="entry name" value="ENOYL-COA HYDRATASE, MITOCHONDRIAL"/>
    <property type="match status" value="1"/>
</dbReference>
<dbReference type="GO" id="GO:0006635">
    <property type="term" value="P:fatty acid beta-oxidation"/>
    <property type="evidence" value="ECO:0007669"/>
    <property type="project" value="TreeGrafter"/>
</dbReference>
<name>A0A0H3DE58_AMYMU</name>
<organism evidence="2 3">
    <name type="scientific">Amycolatopsis mediterranei (strain U-32)</name>
    <dbReference type="NCBI Taxonomy" id="749927"/>
    <lineage>
        <taxon>Bacteria</taxon>
        <taxon>Bacillati</taxon>
        <taxon>Actinomycetota</taxon>
        <taxon>Actinomycetes</taxon>
        <taxon>Pseudonocardiales</taxon>
        <taxon>Pseudonocardiaceae</taxon>
        <taxon>Amycolatopsis</taxon>
    </lineage>
</organism>
<dbReference type="Gene3D" id="3.90.226.10">
    <property type="entry name" value="2-enoyl-CoA Hydratase, Chain A, domain 1"/>
    <property type="match status" value="1"/>
</dbReference>
<proteinExistence type="predicted"/>
<dbReference type="EMBL" id="CP002000">
    <property type="protein sequence ID" value="ADJ48986.1"/>
    <property type="molecule type" value="Genomic_DNA"/>
</dbReference>
<dbReference type="Pfam" id="PF00378">
    <property type="entry name" value="ECH_1"/>
    <property type="match status" value="1"/>
</dbReference>
<accession>A0A0H3DE58</accession>
<dbReference type="InterPro" id="IPR001753">
    <property type="entry name" value="Enoyl-CoA_hydra/iso"/>
</dbReference>
<feature type="compositionally biased region" description="Low complexity" evidence="1">
    <location>
        <begin position="262"/>
        <end position="274"/>
    </location>
</feature>